<feature type="domain" description="Helicase ATP-binding" evidence="10">
    <location>
        <begin position="363"/>
        <end position="529"/>
    </location>
</feature>
<protein>
    <recommendedName>
        <fullName evidence="2">RNA helicase</fullName>
        <ecNumber evidence="2">3.6.4.13</ecNumber>
    </recommendedName>
</protein>
<comment type="similarity">
    <text evidence="1">Belongs to the DEAD box helicase family. DEAH subfamily.</text>
</comment>
<evidence type="ECO:0000256" key="4">
    <source>
        <dbReference type="ARBA" id="ARBA00022801"/>
    </source>
</evidence>
<dbReference type="Pfam" id="PF00271">
    <property type="entry name" value="Helicase_C"/>
    <property type="match status" value="1"/>
</dbReference>
<dbReference type="PANTHER" id="PTHR18934:SF119">
    <property type="entry name" value="ATP-DEPENDENT RNA HELICASE A"/>
    <property type="match status" value="1"/>
</dbReference>
<dbReference type="InterPro" id="IPR007502">
    <property type="entry name" value="Helicase-assoc_dom"/>
</dbReference>
<dbReference type="GO" id="GO:1990904">
    <property type="term" value="C:ribonucleoprotein complex"/>
    <property type="evidence" value="ECO:0007669"/>
    <property type="project" value="TreeGrafter"/>
</dbReference>
<dbReference type="GO" id="GO:0003724">
    <property type="term" value="F:RNA helicase activity"/>
    <property type="evidence" value="ECO:0007669"/>
    <property type="project" value="UniProtKB-EC"/>
</dbReference>
<dbReference type="PANTHER" id="PTHR18934">
    <property type="entry name" value="ATP-DEPENDENT RNA HELICASE"/>
    <property type="match status" value="1"/>
</dbReference>
<evidence type="ECO:0000313" key="12">
    <source>
        <dbReference type="EMBL" id="KAK8730387.1"/>
    </source>
</evidence>
<dbReference type="SUPFAM" id="SSF52540">
    <property type="entry name" value="P-loop containing nucleoside triphosphate hydrolases"/>
    <property type="match status" value="1"/>
</dbReference>
<dbReference type="Gene3D" id="3.30.160.20">
    <property type="match status" value="2"/>
</dbReference>
<dbReference type="InterPro" id="IPR002464">
    <property type="entry name" value="DNA/RNA_helicase_DEAH_CS"/>
</dbReference>
<dbReference type="InterPro" id="IPR011709">
    <property type="entry name" value="DEAD-box_helicase_OB_fold"/>
</dbReference>
<organism evidence="12 13">
    <name type="scientific">Cherax quadricarinatus</name>
    <name type="common">Australian red claw crayfish</name>
    <dbReference type="NCBI Taxonomy" id="27406"/>
    <lineage>
        <taxon>Eukaryota</taxon>
        <taxon>Metazoa</taxon>
        <taxon>Ecdysozoa</taxon>
        <taxon>Arthropoda</taxon>
        <taxon>Crustacea</taxon>
        <taxon>Multicrustacea</taxon>
        <taxon>Malacostraca</taxon>
        <taxon>Eumalacostraca</taxon>
        <taxon>Eucarida</taxon>
        <taxon>Decapoda</taxon>
        <taxon>Pleocyemata</taxon>
        <taxon>Astacidea</taxon>
        <taxon>Parastacoidea</taxon>
        <taxon>Parastacidae</taxon>
        <taxon>Cherax</taxon>
    </lineage>
</organism>
<dbReference type="FunFam" id="3.30.160.20:FF:000028">
    <property type="entry name" value="ATP-dependent RNA helicase A"/>
    <property type="match status" value="1"/>
</dbReference>
<dbReference type="GO" id="GO:0045944">
    <property type="term" value="P:positive regulation of transcription by RNA polymerase II"/>
    <property type="evidence" value="ECO:0007669"/>
    <property type="project" value="TreeGrafter"/>
</dbReference>
<evidence type="ECO:0000256" key="3">
    <source>
        <dbReference type="ARBA" id="ARBA00022741"/>
    </source>
</evidence>
<keyword evidence="7" id="KW-0694">RNA-binding</keyword>
<reference evidence="12 13" key="1">
    <citation type="journal article" date="2024" name="BMC Genomics">
        <title>Genome assembly of redclaw crayfish (Cherax quadricarinatus) provides insights into its immune adaptation and hypoxia tolerance.</title>
        <authorList>
            <person name="Liu Z."/>
            <person name="Zheng J."/>
            <person name="Li H."/>
            <person name="Fang K."/>
            <person name="Wang S."/>
            <person name="He J."/>
            <person name="Zhou D."/>
            <person name="Weng S."/>
            <person name="Chi M."/>
            <person name="Gu Z."/>
            <person name="He J."/>
            <person name="Li F."/>
            <person name="Wang M."/>
        </authorList>
    </citation>
    <scope>NUCLEOTIDE SEQUENCE [LARGE SCALE GENOMIC DNA]</scope>
    <source>
        <strain evidence="12">ZL_2023a</strain>
    </source>
</reference>
<name>A0AAW0WFJ2_CHEQU</name>
<dbReference type="CDD" id="cd19855">
    <property type="entry name" value="DSRM_DHX9_rpt2"/>
    <property type="match status" value="1"/>
</dbReference>
<dbReference type="PROSITE" id="PS50137">
    <property type="entry name" value="DS_RBD"/>
    <property type="match status" value="2"/>
</dbReference>
<sequence>MADRNISWVEKAVNFKEWLHTYCMKKKLHSEFVVTAKGPKYRNPLFFCEARVSGYDFVAHGKSKSSKVAQNDAAKELSLYLINNGEVPSYEVPTLLMKALRESEKKKEEEVSSSGGNVDTTNMECTQERKATEEAEEEDPTAVIHGNWTLANARSGLSRFLRANDLKADFKYREVGPEHLRSYVAEMSFYVKQIQREIRGEKHGPNKRAASRNCCLSIVQQLYELNLLEPFSKKLIDFHLRPYQVALSPELTAMMDSVIQITGIQPVQPNNDPSQPNNLVTDVKLPEFEASEVPQYTGGVVSWSPPQKNWNAWTSCTLDEGPFFSLSLDEISADLQEAQKDCSESVTEQRAQLPVYKVKPDIISAISENPVTIIRGNTDSGKTTQVCQFILDNYIQSGSGGCCNIIVTQPHSISAVSVAERIASERGEEIGNSVGYSVELESVLPRPYGGMWFCTVGVLLRKLEAGLRGVSHVIVDEIHERDINTDFLLIVLHDMVRAFPDLRIILLSASIDISLFLEYFANPHVIEVPGQAFPVRQYFLEDCIELIKFTPTTDSDSDWNRVNYFLSFLQDKDEELPGEEPEENLNIVNSSHYSDSTRKSLSVMNEKELNFELVEALLKYIYTLSTPGAVLIFLPGWDVIFNLMRHLEQDPVFGTPQYCVLPLHSQLPREDQRRVFDPVPDGVRKIILATNIAESSVSISDVAFVIDSCKSKVKLFTSHNHVTNYATLWASRTNLEQRKCRAGTVRAGICFHLCTKARYEKLDEHTTPEMVRTPLHEISLLIKLLRLGSIGEFLSRAIHAPPTDAITEARATLREMKCLGSNEELTPLGRILARLPIDPHLAKMVILGCIFFCGDAMCTLAALNTTTEIFIMSPESRRLSQFQRDFAGNRYSDHIATLSVFNSWLEAKAEGEEAEIRFCEDNRISLPALRVTWEAKNQLKELLVNATGFPEECLLPQTFNFYGSADPKLDIIVGLVALGHYPNVCAHKFKFKVLTQDSKVALIHKSSVNNSKQILKFPSPYFIFEEKICSQTVSCKRMTMVTPIHLILFGCRRVEAKEGLVRLDGWLEIDFQAEHAAKILTLRPSLESLVARSVVNPESITKPTYKDEQVMNCILQLCCMNAGRYKLEKIVIGDVSTPSPPMKRMRTDDGPDDSGDETGVLSEGHSNNSGLASGDVEMVKEENLAQTN</sequence>
<evidence type="ECO:0000256" key="1">
    <source>
        <dbReference type="ARBA" id="ARBA00008792"/>
    </source>
</evidence>
<feature type="region of interest" description="Disordered" evidence="8">
    <location>
        <begin position="1136"/>
        <end position="1188"/>
    </location>
</feature>
<feature type="compositionally biased region" description="Basic and acidic residues" evidence="8">
    <location>
        <begin position="1177"/>
        <end position="1188"/>
    </location>
</feature>
<keyword evidence="4" id="KW-0378">Hydrolase</keyword>
<feature type="compositionally biased region" description="Polar residues" evidence="8">
    <location>
        <begin position="115"/>
        <end position="125"/>
    </location>
</feature>
<dbReference type="Proteomes" id="UP001445076">
    <property type="component" value="Unassembled WGS sequence"/>
</dbReference>
<feature type="domain" description="DRBM" evidence="9">
    <location>
        <begin position="14"/>
        <end position="83"/>
    </location>
</feature>
<dbReference type="InterPro" id="IPR001650">
    <property type="entry name" value="Helicase_C-like"/>
</dbReference>
<dbReference type="PROSITE" id="PS00690">
    <property type="entry name" value="DEAH_ATP_HELICASE"/>
    <property type="match status" value="1"/>
</dbReference>
<dbReference type="SMART" id="SM00847">
    <property type="entry name" value="HA2"/>
    <property type="match status" value="1"/>
</dbReference>
<dbReference type="InterPro" id="IPR014720">
    <property type="entry name" value="dsRBD_dom"/>
</dbReference>
<proteinExistence type="inferred from homology"/>
<dbReference type="CDD" id="cd18791">
    <property type="entry name" value="SF2_C_RHA"/>
    <property type="match status" value="1"/>
</dbReference>
<dbReference type="EMBL" id="JARKIK010000064">
    <property type="protein sequence ID" value="KAK8730387.1"/>
    <property type="molecule type" value="Genomic_DNA"/>
</dbReference>
<dbReference type="Pfam" id="PF00035">
    <property type="entry name" value="dsrm"/>
    <property type="match status" value="1"/>
</dbReference>
<evidence type="ECO:0000256" key="8">
    <source>
        <dbReference type="SAM" id="MobiDB-lite"/>
    </source>
</evidence>
<dbReference type="GO" id="GO:0016887">
    <property type="term" value="F:ATP hydrolysis activity"/>
    <property type="evidence" value="ECO:0007669"/>
    <property type="project" value="TreeGrafter"/>
</dbReference>
<feature type="domain" description="Helicase C-terminal" evidence="11">
    <location>
        <begin position="616"/>
        <end position="786"/>
    </location>
</feature>
<dbReference type="PROSITE" id="PS51194">
    <property type="entry name" value="HELICASE_CTER"/>
    <property type="match status" value="1"/>
</dbReference>
<keyword evidence="13" id="KW-1185">Reference proteome</keyword>
<dbReference type="GO" id="GO:0005730">
    <property type="term" value="C:nucleolus"/>
    <property type="evidence" value="ECO:0007669"/>
    <property type="project" value="TreeGrafter"/>
</dbReference>
<dbReference type="Gene3D" id="3.40.50.300">
    <property type="entry name" value="P-loop containing nucleotide triphosphate hydrolases"/>
    <property type="match status" value="2"/>
</dbReference>
<dbReference type="SMART" id="SM00358">
    <property type="entry name" value="DSRM"/>
    <property type="match status" value="2"/>
</dbReference>
<dbReference type="AlphaFoldDB" id="A0AAW0WFJ2"/>
<feature type="domain" description="DRBM" evidence="9">
    <location>
        <begin position="152"/>
        <end position="224"/>
    </location>
</feature>
<dbReference type="Pfam" id="PF21010">
    <property type="entry name" value="HA2_C"/>
    <property type="match status" value="1"/>
</dbReference>
<evidence type="ECO:0000256" key="2">
    <source>
        <dbReference type="ARBA" id="ARBA00012552"/>
    </source>
</evidence>
<dbReference type="EC" id="3.6.4.13" evidence="2"/>
<dbReference type="GO" id="GO:0003725">
    <property type="term" value="F:double-stranded RNA binding"/>
    <property type="evidence" value="ECO:0007669"/>
    <property type="project" value="InterPro"/>
</dbReference>
<keyword evidence="3" id="KW-0547">Nucleotide-binding</keyword>
<dbReference type="SMART" id="SM00487">
    <property type="entry name" value="DEXDc"/>
    <property type="match status" value="1"/>
</dbReference>
<evidence type="ECO:0000259" key="9">
    <source>
        <dbReference type="PROSITE" id="PS50137"/>
    </source>
</evidence>
<dbReference type="GO" id="GO:0050684">
    <property type="term" value="P:regulation of mRNA processing"/>
    <property type="evidence" value="ECO:0007669"/>
    <property type="project" value="TreeGrafter"/>
</dbReference>
<evidence type="ECO:0000256" key="6">
    <source>
        <dbReference type="ARBA" id="ARBA00022840"/>
    </source>
</evidence>
<feature type="region of interest" description="Disordered" evidence="8">
    <location>
        <begin position="106"/>
        <end position="140"/>
    </location>
</feature>
<evidence type="ECO:0000256" key="5">
    <source>
        <dbReference type="ARBA" id="ARBA00022806"/>
    </source>
</evidence>
<dbReference type="PROSITE" id="PS51192">
    <property type="entry name" value="HELICASE_ATP_BIND_1"/>
    <property type="match status" value="1"/>
</dbReference>
<dbReference type="SMART" id="SM00490">
    <property type="entry name" value="HELICc"/>
    <property type="match status" value="1"/>
</dbReference>
<dbReference type="InterPro" id="IPR014001">
    <property type="entry name" value="Helicase_ATP-bd"/>
</dbReference>
<evidence type="ECO:0000259" key="10">
    <source>
        <dbReference type="PROSITE" id="PS51192"/>
    </source>
</evidence>
<dbReference type="SUPFAM" id="SSF54768">
    <property type="entry name" value="dsRNA-binding domain-like"/>
    <property type="match status" value="2"/>
</dbReference>
<dbReference type="Gene3D" id="1.20.120.1080">
    <property type="match status" value="1"/>
</dbReference>
<gene>
    <name evidence="12" type="ORF">OTU49_007985</name>
</gene>
<dbReference type="InterPro" id="IPR027417">
    <property type="entry name" value="P-loop_NTPase"/>
</dbReference>
<keyword evidence="5" id="KW-0347">Helicase</keyword>
<dbReference type="Pfam" id="PF07717">
    <property type="entry name" value="OB_NTP_bind"/>
    <property type="match status" value="1"/>
</dbReference>
<comment type="caution">
    <text evidence="12">The sequence shown here is derived from an EMBL/GenBank/DDBJ whole genome shotgun (WGS) entry which is preliminary data.</text>
</comment>
<dbReference type="InterPro" id="IPR044446">
    <property type="entry name" value="DHX9_DSRM_2"/>
</dbReference>
<evidence type="ECO:0000256" key="7">
    <source>
        <dbReference type="PROSITE-ProRule" id="PRU00266"/>
    </source>
</evidence>
<accession>A0AAW0WFJ2</accession>
<dbReference type="GO" id="GO:0005524">
    <property type="term" value="F:ATP binding"/>
    <property type="evidence" value="ECO:0007669"/>
    <property type="project" value="UniProtKB-KW"/>
</dbReference>
<keyword evidence="6" id="KW-0067">ATP-binding</keyword>
<evidence type="ECO:0000259" key="11">
    <source>
        <dbReference type="PROSITE" id="PS51194"/>
    </source>
</evidence>
<evidence type="ECO:0000313" key="13">
    <source>
        <dbReference type="Proteomes" id="UP001445076"/>
    </source>
</evidence>
<dbReference type="GO" id="GO:0043138">
    <property type="term" value="F:3'-5' DNA helicase activity"/>
    <property type="evidence" value="ECO:0007669"/>
    <property type="project" value="TreeGrafter"/>
</dbReference>